<proteinExistence type="predicted"/>
<keyword evidence="1" id="KW-0812">Transmembrane</keyword>
<sequence>MSDTSTHPPAAAGRGTTAWSTGFAMFAGAVLLVTGICQALAGISALFRDQVYVATPNYIYAFDLTGWGWFHLIFGAALALTGIGVLQGQTWARVVGIVLASLSIIANFLFTPHYPIWSLVIIALDVVVILALVREQRETV</sequence>
<feature type="transmembrane region" description="Helical" evidence="1">
    <location>
        <begin position="116"/>
        <end position="133"/>
    </location>
</feature>
<accession>A0ABX1S5P5</accession>
<name>A0ABX1S5P5_9PSEU</name>
<evidence type="ECO:0000313" key="4">
    <source>
        <dbReference type="Proteomes" id="UP000820669"/>
    </source>
</evidence>
<keyword evidence="1" id="KW-1133">Transmembrane helix</keyword>
<comment type="caution">
    <text evidence="3">The sequence shown here is derived from an EMBL/GenBank/DDBJ whole genome shotgun (WGS) entry which is preliminary data.</text>
</comment>
<evidence type="ECO:0000259" key="2">
    <source>
        <dbReference type="Pfam" id="PF23636"/>
    </source>
</evidence>
<feature type="transmembrane region" description="Helical" evidence="1">
    <location>
        <begin position="91"/>
        <end position="110"/>
    </location>
</feature>
<reference evidence="3 4" key="1">
    <citation type="submission" date="2020-04" db="EMBL/GenBank/DDBJ databases">
        <authorList>
            <person name="Klaysubun C."/>
            <person name="Duangmal K."/>
            <person name="Lipun K."/>
        </authorList>
    </citation>
    <scope>NUCLEOTIDE SEQUENCE [LARGE SCALE GENOMIC DNA]</scope>
    <source>
        <strain evidence="3 4">K10HN5</strain>
    </source>
</reference>
<dbReference type="Pfam" id="PF23636">
    <property type="entry name" value="DUF7144"/>
    <property type="match status" value="1"/>
</dbReference>
<evidence type="ECO:0000256" key="1">
    <source>
        <dbReference type="SAM" id="Phobius"/>
    </source>
</evidence>
<dbReference type="Proteomes" id="UP000820669">
    <property type="component" value="Unassembled WGS sequence"/>
</dbReference>
<dbReference type="RefSeq" id="WP_169379266.1">
    <property type="nucleotide sequence ID" value="NZ_JAAXLA010000001.1"/>
</dbReference>
<feature type="transmembrane region" description="Helical" evidence="1">
    <location>
        <begin position="23"/>
        <end position="47"/>
    </location>
</feature>
<feature type="domain" description="DUF7144" evidence="2">
    <location>
        <begin position="24"/>
        <end position="136"/>
    </location>
</feature>
<keyword evidence="4" id="KW-1185">Reference proteome</keyword>
<gene>
    <name evidence="3" type="ORF">HF526_00990</name>
</gene>
<dbReference type="InterPro" id="IPR055568">
    <property type="entry name" value="DUF7144"/>
</dbReference>
<organism evidence="3 4">
    <name type="scientific">Pseudonocardia acidicola</name>
    <dbReference type="NCBI Taxonomy" id="2724939"/>
    <lineage>
        <taxon>Bacteria</taxon>
        <taxon>Bacillati</taxon>
        <taxon>Actinomycetota</taxon>
        <taxon>Actinomycetes</taxon>
        <taxon>Pseudonocardiales</taxon>
        <taxon>Pseudonocardiaceae</taxon>
        <taxon>Pseudonocardia</taxon>
    </lineage>
</organism>
<dbReference type="EMBL" id="JAAXLA010000001">
    <property type="protein sequence ID" value="NMH95907.1"/>
    <property type="molecule type" value="Genomic_DNA"/>
</dbReference>
<protein>
    <recommendedName>
        <fullName evidence="2">DUF7144 domain-containing protein</fullName>
    </recommendedName>
</protein>
<evidence type="ECO:0000313" key="3">
    <source>
        <dbReference type="EMBL" id="NMH95907.1"/>
    </source>
</evidence>
<keyword evidence="1" id="KW-0472">Membrane</keyword>
<feature type="transmembrane region" description="Helical" evidence="1">
    <location>
        <begin position="67"/>
        <end position="86"/>
    </location>
</feature>